<evidence type="ECO:0000313" key="2">
    <source>
        <dbReference type="Proteomes" id="UP001239111"/>
    </source>
</evidence>
<name>A0ACC2N6D3_9HYME</name>
<keyword evidence="2" id="KW-1185">Reference proteome</keyword>
<reference evidence="1" key="1">
    <citation type="submission" date="2023-04" db="EMBL/GenBank/DDBJ databases">
        <title>A chromosome-level genome assembly of the parasitoid wasp Eretmocerus hayati.</title>
        <authorList>
            <person name="Zhong Y."/>
            <person name="Liu S."/>
            <person name="Liu Y."/>
        </authorList>
    </citation>
    <scope>NUCLEOTIDE SEQUENCE</scope>
    <source>
        <strain evidence="1">ZJU_SS_LIU_2023</strain>
    </source>
</reference>
<dbReference type="Proteomes" id="UP001239111">
    <property type="component" value="Chromosome 4"/>
</dbReference>
<accession>A0ACC2N6D3</accession>
<protein>
    <submittedName>
        <fullName evidence="1">Uncharacterized protein</fullName>
    </submittedName>
</protein>
<comment type="caution">
    <text evidence="1">The sequence shown here is derived from an EMBL/GenBank/DDBJ whole genome shotgun (WGS) entry which is preliminary data.</text>
</comment>
<sequence>MEAIDLKHIKVAKTFKESDSSDDESAEETPKSCTRQSSDDADGILETRTSSPIGPFVTIKPCSVLLNVMALLVGNALSDGSGTLAELPTETSHCYRSTSLQADKVNFTKTSDDTVRNYLRTLPDRGVNHAERASHVACPVSPRETEETAQFNVMTSPEVKEAARLHELAQARVLAEAARLREIKQARDRQEAERLQELQRRERRPEAGHDNEVNLAAQGAGGDDDGRAVAVVAAQNRLAIDGCGRPLRVDNRGIRADYHTLRISRISTHDARIFALTKLLNHSELFQLILEHGSAEPLHSQKSIISLFIGRLVRQHRSRRALALSVYESYHKEGGLYYLDRVTYRYRVVGTRIHLTRDKTVDILRWGLINKISPRTFISTTATAVFTHEQLLTSALDPTQIKNVMPGYPQPGVINRELLLLLLSLYYDFVFGEHAITTLKERELVLLQGCAHISKFLWSYQNEKIKRLEEEMDGNNLDEDQRRLNG</sequence>
<organism evidence="1 2">
    <name type="scientific">Eretmocerus hayati</name>
    <dbReference type="NCBI Taxonomy" id="131215"/>
    <lineage>
        <taxon>Eukaryota</taxon>
        <taxon>Metazoa</taxon>
        <taxon>Ecdysozoa</taxon>
        <taxon>Arthropoda</taxon>
        <taxon>Hexapoda</taxon>
        <taxon>Insecta</taxon>
        <taxon>Pterygota</taxon>
        <taxon>Neoptera</taxon>
        <taxon>Endopterygota</taxon>
        <taxon>Hymenoptera</taxon>
        <taxon>Apocrita</taxon>
        <taxon>Proctotrupomorpha</taxon>
        <taxon>Chalcidoidea</taxon>
        <taxon>Aphelinidae</taxon>
        <taxon>Aphelininae</taxon>
        <taxon>Eretmocerus</taxon>
    </lineage>
</organism>
<dbReference type="EMBL" id="CM056744">
    <property type="protein sequence ID" value="KAJ8666755.1"/>
    <property type="molecule type" value="Genomic_DNA"/>
</dbReference>
<evidence type="ECO:0000313" key="1">
    <source>
        <dbReference type="EMBL" id="KAJ8666755.1"/>
    </source>
</evidence>
<proteinExistence type="predicted"/>
<gene>
    <name evidence="1" type="ORF">QAD02_008417</name>
</gene>